<feature type="signal peptide" evidence="1">
    <location>
        <begin position="1"/>
        <end position="15"/>
    </location>
</feature>
<accession>A0A835IAL4</accession>
<dbReference type="EMBL" id="JADFTS010000003">
    <property type="protein sequence ID" value="KAF9614311.1"/>
    <property type="molecule type" value="Genomic_DNA"/>
</dbReference>
<gene>
    <name evidence="2" type="ORF">IFM89_018064</name>
</gene>
<protein>
    <recommendedName>
        <fullName evidence="4">Protein-serine/threonine phosphatase</fullName>
    </recommendedName>
</protein>
<keyword evidence="3" id="KW-1185">Reference proteome</keyword>
<reference evidence="2 3" key="1">
    <citation type="submission" date="2020-10" db="EMBL/GenBank/DDBJ databases">
        <title>The Coptis chinensis genome and diversification of protoberbering-type alkaloids.</title>
        <authorList>
            <person name="Wang B."/>
            <person name="Shu S."/>
            <person name="Song C."/>
            <person name="Liu Y."/>
        </authorList>
    </citation>
    <scope>NUCLEOTIDE SEQUENCE [LARGE SCALE GENOMIC DNA]</scope>
    <source>
        <strain evidence="2">HL-2020</strain>
        <tissue evidence="2">Leaf</tissue>
    </source>
</reference>
<dbReference type="OrthoDB" id="10264738at2759"/>
<dbReference type="GO" id="GO:0043169">
    <property type="term" value="F:cation binding"/>
    <property type="evidence" value="ECO:0007669"/>
    <property type="project" value="InterPro"/>
</dbReference>
<dbReference type="Proteomes" id="UP000631114">
    <property type="component" value="Unassembled WGS sequence"/>
</dbReference>
<evidence type="ECO:0000313" key="3">
    <source>
        <dbReference type="Proteomes" id="UP000631114"/>
    </source>
</evidence>
<evidence type="ECO:0000256" key="1">
    <source>
        <dbReference type="SAM" id="SignalP"/>
    </source>
</evidence>
<evidence type="ECO:0000313" key="2">
    <source>
        <dbReference type="EMBL" id="KAF9614311.1"/>
    </source>
</evidence>
<name>A0A835IAL4_9MAGN</name>
<sequence>MFNLVMVLFNLPTLALNVDYINQKEAKPTDSTPDATIECSDLQFVPSVLLPNSSAFFGVFDGHGGPDAAAYMKENAIKIFFKDADFLQTMKF</sequence>
<organism evidence="2 3">
    <name type="scientific">Coptis chinensis</name>
    <dbReference type="NCBI Taxonomy" id="261450"/>
    <lineage>
        <taxon>Eukaryota</taxon>
        <taxon>Viridiplantae</taxon>
        <taxon>Streptophyta</taxon>
        <taxon>Embryophyta</taxon>
        <taxon>Tracheophyta</taxon>
        <taxon>Spermatophyta</taxon>
        <taxon>Magnoliopsida</taxon>
        <taxon>Ranunculales</taxon>
        <taxon>Ranunculaceae</taxon>
        <taxon>Coptidoideae</taxon>
        <taxon>Coptis</taxon>
    </lineage>
</organism>
<keyword evidence="1" id="KW-0732">Signal</keyword>
<dbReference type="SUPFAM" id="SSF81606">
    <property type="entry name" value="PP2C-like"/>
    <property type="match status" value="1"/>
</dbReference>
<comment type="caution">
    <text evidence="2">The sequence shown here is derived from an EMBL/GenBank/DDBJ whole genome shotgun (WGS) entry which is preliminary data.</text>
</comment>
<evidence type="ECO:0008006" key="4">
    <source>
        <dbReference type="Google" id="ProtNLM"/>
    </source>
</evidence>
<dbReference type="InterPro" id="IPR036457">
    <property type="entry name" value="PPM-type-like_dom_sf"/>
</dbReference>
<proteinExistence type="predicted"/>
<dbReference type="AlphaFoldDB" id="A0A835IAL4"/>
<dbReference type="Gene3D" id="3.60.40.10">
    <property type="entry name" value="PPM-type phosphatase domain"/>
    <property type="match status" value="1"/>
</dbReference>
<dbReference type="InterPro" id="IPR000222">
    <property type="entry name" value="PP2C_BS"/>
</dbReference>
<dbReference type="PROSITE" id="PS01032">
    <property type="entry name" value="PPM_1"/>
    <property type="match status" value="1"/>
</dbReference>
<feature type="chain" id="PRO_5032595160" description="Protein-serine/threonine phosphatase" evidence="1">
    <location>
        <begin position="16"/>
        <end position="92"/>
    </location>
</feature>